<feature type="transmembrane region" description="Helical" evidence="7">
    <location>
        <begin position="78"/>
        <end position="103"/>
    </location>
</feature>
<sequence length="425" mass="44788">MTLLVFVGSLLGSMAIGVPVAFALMFCGVILMTYMGMFNTQIIAQNMIAGVDSFTLLAIPFFILAGELMNSGGLSRRIIDFAIACVGHIRGGLGIVAILAAIIMASVSGSAAADTAALAAILVPMMARAGYNVPRSAGLMAAGGIIAPVIPPSMAFIVFGVAANVSITKLFMAGIFPGLLMAAGLTITWLIVVRKDNIQTLEKQTSAQRWAATGRALWALGMPVIILGGIRMGVMTPTEAAVVAAMYALFVGMFIYRELKLVDLYGVFLRAAKTTSVIMFLVAAALVSSWLITAANIPAEITGYIEPLIENPKLLMFAIMILVLIVGTALDLTPSILILTPVLMPIITKAGIDPVYFGVMFVMNTCIGLITPPVGVVLNVVSGVSRVPLGKVVIGIWPFLASQVAILLLLVLFPQLVIVPMNWLY</sequence>
<feature type="domain" description="TRAP C4-dicarboxylate transport system permease DctM subunit" evidence="8">
    <location>
        <begin position="8"/>
        <end position="416"/>
    </location>
</feature>
<feature type="transmembrane region" description="Helical" evidence="7">
    <location>
        <begin position="214"/>
        <end position="234"/>
    </location>
</feature>
<comment type="function">
    <text evidence="7">Part of the tripartite ATP-independent periplasmic (TRAP) transport system.</text>
</comment>
<comment type="caution">
    <text evidence="9">The sequence shown here is derived from an EMBL/GenBank/DDBJ whole genome shotgun (WGS) entry which is preliminary data.</text>
</comment>
<dbReference type="PANTHER" id="PTHR33362:SF4">
    <property type="entry name" value="2,3-DIKETO-L-GULONATE TRAP TRANSPORTER LARGE PERMEASE PROTEIN YIAN"/>
    <property type="match status" value="1"/>
</dbReference>
<keyword evidence="3 7" id="KW-0997">Cell inner membrane</keyword>
<dbReference type="PANTHER" id="PTHR33362">
    <property type="entry name" value="SIALIC ACID TRAP TRANSPORTER PERMEASE PROTEIN SIAT-RELATED"/>
    <property type="match status" value="1"/>
</dbReference>
<gene>
    <name evidence="9" type="ORF">KUG47_07730</name>
</gene>
<protein>
    <recommendedName>
        <fullName evidence="7">TRAP transporter large permease protein</fullName>
    </recommendedName>
</protein>
<keyword evidence="7" id="KW-0813">Transport</keyword>
<dbReference type="EMBL" id="JAHRVA010000002">
    <property type="protein sequence ID" value="MBV2143386.1"/>
    <property type="molecule type" value="Genomic_DNA"/>
</dbReference>
<feature type="transmembrane region" description="Helical" evidence="7">
    <location>
        <begin position="355"/>
        <end position="376"/>
    </location>
</feature>
<comment type="subunit">
    <text evidence="7">The complex comprises the extracytoplasmic solute receptor protein and the two transmembrane proteins.</text>
</comment>
<accession>A0A949UUI8</accession>
<evidence type="ECO:0000313" key="9">
    <source>
        <dbReference type="EMBL" id="MBV2143386.1"/>
    </source>
</evidence>
<feature type="transmembrane region" description="Helical" evidence="7">
    <location>
        <begin position="139"/>
        <end position="164"/>
    </location>
</feature>
<dbReference type="Proteomes" id="UP000752297">
    <property type="component" value="Unassembled WGS sequence"/>
</dbReference>
<evidence type="ECO:0000256" key="6">
    <source>
        <dbReference type="ARBA" id="ARBA00023136"/>
    </source>
</evidence>
<keyword evidence="6 7" id="KW-0472">Membrane</keyword>
<feature type="transmembrane region" description="Helical" evidence="7">
    <location>
        <begin position="396"/>
        <end position="419"/>
    </location>
</feature>
<dbReference type="NCBIfam" id="TIGR00786">
    <property type="entry name" value="dctM"/>
    <property type="match status" value="1"/>
</dbReference>
<organism evidence="9 10">
    <name type="scientific">Falsochrobactrum tianjinense</name>
    <dbReference type="NCBI Taxonomy" id="2706015"/>
    <lineage>
        <taxon>Bacteria</taxon>
        <taxon>Pseudomonadati</taxon>
        <taxon>Pseudomonadota</taxon>
        <taxon>Alphaproteobacteria</taxon>
        <taxon>Hyphomicrobiales</taxon>
        <taxon>Brucellaceae</taxon>
        <taxon>Falsochrobactrum</taxon>
    </lineage>
</organism>
<dbReference type="GO" id="GO:0022857">
    <property type="term" value="F:transmembrane transporter activity"/>
    <property type="evidence" value="ECO:0007669"/>
    <property type="project" value="UniProtKB-UniRule"/>
</dbReference>
<feature type="transmembrane region" description="Helical" evidence="7">
    <location>
        <begin position="109"/>
        <end position="127"/>
    </location>
</feature>
<comment type="subcellular location">
    <subcellularLocation>
        <location evidence="1 7">Cell inner membrane</location>
        <topology evidence="1 7">Multi-pass membrane protein</topology>
    </subcellularLocation>
</comment>
<evidence type="ECO:0000259" key="8">
    <source>
        <dbReference type="Pfam" id="PF06808"/>
    </source>
</evidence>
<dbReference type="GO" id="GO:0005886">
    <property type="term" value="C:plasma membrane"/>
    <property type="evidence" value="ECO:0007669"/>
    <property type="project" value="UniProtKB-SubCell"/>
</dbReference>
<dbReference type="PIRSF" id="PIRSF006066">
    <property type="entry name" value="HI0050"/>
    <property type="match status" value="1"/>
</dbReference>
<dbReference type="InterPro" id="IPR010656">
    <property type="entry name" value="DctM"/>
</dbReference>
<evidence type="ECO:0000313" key="10">
    <source>
        <dbReference type="Proteomes" id="UP000752297"/>
    </source>
</evidence>
<evidence type="ECO:0000256" key="2">
    <source>
        <dbReference type="ARBA" id="ARBA00022475"/>
    </source>
</evidence>
<keyword evidence="5 7" id="KW-1133">Transmembrane helix</keyword>
<dbReference type="RefSeq" id="WP_217677359.1">
    <property type="nucleotide sequence ID" value="NZ_JAHRVA010000002.1"/>
</dbReference>
<keyword evidence="4 7" id="KW-0812">Transmembrane</keyword>
<name>A0A949UUI8_9HYPH</name>
<evidence type="ECO:0000256" key="1">
    <source>
        <dbReference type="ARBA" id="ARBA00004429"/>
    </source>
</evidence>
<dbReference type="Pfam" id="PF06808">
    <property type="entry name" value="DctM"/>
    <property type="match status" value="1"/>
</dbReference>
<feature type="transmembrane region" description="Helical" evidence="7">
    <location>
        <begin position="317"/>
        <end position="343"/>
    </location>
</feature>
<keyword evidence="10" id="KW-1185">Reference proteome</keyword>
<feature type="transmembrane region" description="Helical" evidence="7">
    <location>
        <begin position="47"/>
        <end position="66"/>
    </location>
</feature>
<evidence type="ECO:0000256" key="7">
    <source>
        <dbReference type="RuleBase" id="RU369079"/>
    </source>
</evidence>
<comment type="similarity">
    <text evidence="7">Belongs to the TRAP transporter large permease family.</text>
</comment>
<proteinExistence type="inferred from homology"/>
<dbReference type="InterPro" id="IPR004681">
    <property type="entry name" value="TRAP_DctM"/>
</dbReference>
<evidence type="ECO:0000256" key="5">
    <source>
        <dbReference type="ARBA" id="ARBA00022989"/>
    </source>
</evidence>
<evidence type="ECO:0000256" key="3">
    <source>
        <dbReference type="ARBA" id="ARBA00022519"/>
    </source>
</evidence>
<feature type="transmembrane region" description="Helical" evidence="7">
    <location>
        <begin position="240"/>
        <end position="256"/>
    </location>
</feature>
<feature type="transmembrane region" description="Helical" evidence="7">
    <location>
        <begin position="170"/>
        <end position="193"/>
    </location>
</feature>
<keyword evidence="2" id="KW-1003">Cell membrane</keyword>
<dbReference type="AlphaFoldDB" id="A0A949UUI8"/>
<feature type="transmembrane region" description="Helical" evidence="7">
    <location>
        <begin position="277"/>
        <end position="297"/>
    </location>
</feature>
<reference evidence="9 10" key="1">
    <citation type="submission" date="2021-06" db="EMBL/GenBank/DDBJ databases">
        <title>Falsochrobactrum tianjin sp.nov., a new petroleum-degrading bacteria isolated from oily soils.</title>
        <authorList>
            <person name="Chen G."/>
            <person name="Chen H."/>
            <person name="Tian J."/>
            <person name="Qing J."/>
            <person name="Zhong L."/>
            <person name="Ma W."/>
            <person name="Song Y."/>
            <person name="Cui X."/>
            <person name="Yan B."/>
        </authorList>
    </citation>
    <scope>NUCLEOTIDE SEQUENCE [LARGE SCALE GENOMIC DNA]</scope>
    <source>
        <strain evidence="9 10">TDYN1</strain>
    </source>
</reference>
<evidence type="ECO:0000256" key="4">
    <source>
        <dbReference type="ARBA" id="ARBA00022692"/>
    </source>
</evidence>